<feature type="region of interest" description="Disordered" evidence="6">
    <location>
        <begin position="574"/>
        <end position="601"/>
    </location>
</feature>
<evidence type="ECO:0000313" key="8">
    <source>
        <dbReference type="EMBL" id="KAF9631036.1"/>
    </source>
</evidence>
<feature type="compositionally biased region" description="Polar residues" evidence="6">
    <location>
        <begin position="32"/>
        <end position="58"/>
    </location>
</feature>
<proteinExistence type="predicted"/>
<reference evidence="8" key="2">
    <citation type="journal article" date="2018" name="DNA Res.">
        <title>Comparative genome and transcriptome analyses reveal adaptations to opportunistic infections in woody plant degrading pathogens of Botryosphaeriaceae.</title>
        <authorList>
            <person name="Yan J.Y."/>
            <person name="Zhao W.S."/>
            <person name="Chen Z."/>
            <person name="Xing Q.K."/>
            <person name="Zhang W."/>
            <person name="Chethana K.W.T."/>
            <person name="Xue M.F."/>
            <person name="Xu J.P."/>
            <person name="Phillips A.J.L."/>
            <person name="Wang Y."/>
            <person name="Liu J.H."/>
            <person name="Liu M."/>
            <person name="Zhou Y."/>
            <person name="Jayawardena R.S."/>
            <person name="Manawasinghe I.S."/>
            <person name="Huang J.B."/>
            <person name="Qiao G.H."/>
            <person name="Fu C.Y."/>
            <person name="Guo F.F."/>
            <person name="Dissanayake A.J."/>
            <person name="Peng Y.L."/>
            <person name="Hyde K.D."/>
            <person name="Li X.H."/>
        </authorList>
    </citation>
    <scope>NUCLEOTIDE SEQUENCE</scope>
    <source>
        <strain evidence="8">CSS-01s</strain>
    </source>
</reference>
<evidence type="ECO:0000256" key="5">
    <source>
        <dbReference type="ARBA" id="ARBA00023242"/>
    </source>
</evidence>
<evidence type="ECO:0000256" key="6">
    <source>
        <dbReference type="SAM" id="MobiDB-lite"/>
    </source>
</evidence>
<protein>
    <recommendedName>
        <fullName evidence="7">Xylanolytic transcriptional activator regulatory domain-containing protein</fullName>
    </recommendedName>
</protein>
<dbReference type="EMBL" id="MDYX01000055">
    <property type="protein sequence ID" value="KAF9631036.1"/>
    <property type="molecule type" value="Genomic_DNA"/>
</dbReference>
<dbReference type="AlphaFoldDB" id="A0A8H7ITH7"/>
<dbReference type="GO" id="GO:0003700">
    <property type="term" value="F:DNA-binding transcription factor activity"/>
    <property type="evidence" value="ECO:0007669"/>
    <property type="project" value="InterPro"/>
</dbReference>
<dbReference type="GO" id="GO:0003677">
    <property type="term" value="F:DNA binding"/>
    <property type="evidence" value="ECO:0007669"/>
    <property type="project" value="UniProtKB-KW"/>
</dbReference>
<evidence type="ECO:0000259" key="7">
    <source>
        <dbReference type="SMART" id="SM00906"/>
    </source>
</evidence>
<dbReference type="GO" id="GO:0006351">
    <property type="term" value="P:DNA-templated transcription"/>
    <property type="evidence" value="ECO:0007669"/>
    <property type="project" value="InterPro"/>
</dbReference>
<dbReference type="GO" id="GO:0008270">
    <property type="term" value="F:zinc ion binding"/>
    <property type="evidence" value="ECO:0007669"/>
    <property type="project" value="InterPro"/>
</dbReference>
<keyword evidence="5" id="KW-0539">Nucleus</keyword>
<dbReference type="PANTHER" id="PTHR46910">
    <property type="entry name" value="TRANSCRIPTION FACTOR PDR1"/>
    <property type="match status" value="1"/>
</dbReference>
<evidence type="ECO:0000256" key="2">
    <source>
        <dbReference type="ARBA" id="ARBA00023015"/>
    </source>
</evidence>
<dbReference type="Proteomes" id="UP000627934">
    <property type="component" value="Unassembled WGS sequence"/>
</dbReference>
<evidence type="ECO:0000256" key="4">
    <source>
        <dbReference type="ARBA" id="ARBA00023163"/>
    </source>
</evidence>
<keyword evidence="4" id="KW-0804">Transcription</keyword>
<name>A0A8H7ITH7_9PEZI</name>
<accession>A0A8H7ITH7</accession>
<dbReference type="Pfam" id="PF04082">
    <property type="entry name" value="Fungal_trans"/>
    <property type="match status" value="1"/>
</dbReference>
<evidence type="ECO:0000256" key="3">
    <source>
        <dbReference type="ARBA" id="ARBA00023125"/>
    </source>
</evidence>
<feature type="compositionally biased region" description="Basic and acidic residues" evidence="6">
    <location>
        <begin position="59"/>
        <end position="69"/>
    </location>
</feature>
<dbReference type="InterPro" id="IPR050987">
    <property type="entry name" value="AtrR-like"/>
</dbReference>
<gene>
    <name evidence="8" type="ORF">BFW01_g3935</name>
</gene>
<reference evidence="8" key="1">
    <citation type="submission" date="2016-08" db="EMBL/GenBank/DDBJ databases">
        <authorList>
            <person name="Yan J."/>
        </authorList>
    </citation>
    <scope>NUCLEOTIDE SEQUENCE</scope>
    <source>
        <strain evidence="8">CSS-01s</strain>
    </source>
</reference>
<sequence length="701" mass="77406">MINRLSRLESSVTRLASLLSKDKNVGEEEDSTSPADQNDNATVKDTPSRSQAGSSPSNEQDRPAKRVRLESPTTSPKTEPNTENSCPVSKTPDHDFATATEIEAQNFIQGELADASRSIGVDRRSVLEAALEFIGQMEHPPMPRRALDTSTCATEISDCLISPSPEFFHMILSESQRIYPAAYDLEFSTYISRETLERMVLALHNKSEDQQTLLQYSVCVNACAGTFLSHLPEYGESDDMQRALEKSKDDYLRRALNAMNYIGVLGTPSLALLQALLTGTTLFQKLGDTSKCWMMAASACRVCVALGLHHSQPRAPPNDQLSSESKELRACFLWSYVFDKGLAMSLGRPVTMPIWDVPEDIIAPIEPDRPFTAFVQILFQFAKVQATIVCDLHFQPAQGNSPQRKEATISSLKRQMDKIQKHIVEIRAFPPHSSDAFLMSEWISLDFVYHSIMTIILRFDTGVTIDPIKREECLDHARRAFVALRNLRAHIHACMNGKTFASFLPWTVLYYPLRPYFVLFCNVVATSHAGDFELMKEFASILMELPNLNSSAQRLQKLCATLVGLCAPLIQRAQDQTQSSRTNPRSGQKTDSNGASGLERPQQMFQNGVIGDGGIPMVGPGTESGASIGSWFQHNMLHGDASSAGAGSLGAQDIHTSGRTSSSEEMLNALFDVQPSLDWLGSDVFGQGTNWTDFDGGFNIN</sequence>
<keyword evidence="2" id="KW-0805">Transcription regulation</keyword>
<feature type="compositionally biased region" description="Polar residues" evidence="6">
    <location>
        <begin position="574"/>
        <end position="595"/>
    </location>
</feature>
<dbReference type="PANTHER" id="PTHR46910:SF37">
    <property type="entry name" value="ZN(II)2CYS6 TRANSCRIPTION FACTOR (EUROFUNG)"/>
    <property type="match status" value="1"/>
</dbReference>
<dbReference type="SMART" id="SM00906">
    <property type="entry name" value="Fungal_trans"/>
    <property type="match status" value="1"/>
</dbReference>
<feature type="region of interest" description="Disordered" evidence="6">
    <location>
        <begin position="19"/>
        <end position="93"/>
    </location>
</feature>
<keyword evidence="3" id="KW-0238">DNA-binding</keyword>
<organism evidence="8 9">
    <name type="scientific">Lasiodiplodia theobromae</name>
    <dbReference type="NCBI Taxonomy" id="45133"/>
    <lineage>
        <taxon>Eukaryota</taxon>
        <taxon>Fungi</taxon>
        <taxon>Dikarya</taxon>
        <taxon>Ascomycota</taxon>
        <taxon>Pezizomycotina</taxon>
        <taxon>Dothideomycetes</taxon>
        <taxon>Dothideomycetes incertae sedis</taxon>
        <taxon>Botryosphaeriales</taxon>
        <taxon>Botryosphaeriaceae</taxon>
        <taxon>Lasiodiplodia</taxon>
    </lineage>
</organism>
<dbReference type="InterPro" id="IPR007219">
    <property type="entry name" value="XnlR_reg_dom"/>
</dbReference>
<dbReference type="GO" id="GO:0005634">
    <property type="term" value="C:nucleus"/>
    <property type="evidence" value="ECO:0007669"/>
    <property type="project" value="UniProtKB-SubCell"/>
</dbReference>
<dbReference type="CDD" id="cd12148">
    <property type="entry name" value="fungal_TF_MHR"/>
    <property type="match status" value="1"/>
</dbReference>
<evidence type="ECO:0000256" key="1">
    <source>
        <dbReference type="ARBA" id="ARBA00004123"/>
    </source>
</evidence>
<feature type="compositionally biased region" description="Polar residues" evidence="6">
    <location>
        <begin position="71"/>
        <end position="88"/>
    </location>
</feature>
<comment type="subcellular location">
    <subcellularLocation>
        <location evidence="1">Nucleus</location>
    </subcellularLocation>
</comment>
<feature type="domain" description="Xylanolytic transcriptional activator regulatory" evidence="7">
    <location>
        <begin position="292"/>
        <end position="371"/>
    </location>
</feature>
<comment type="caution">
    <text evidence="8">The sequence shown here is derived from an EMBL/GenBank/DDBJ whole genome shotgun (WGS) entry which is preliminary data.</text>
</comment>
<evidence type="ECO:0000313" key="9">
    <source>
        <dbReference type="Proteomes" id="UP000627934"/>
    </source>
</evidence>